<evidence type="ECO:0000313" key="2">
    <source>
        <dbReference type="EMBL" id="MEA5668492.1"/>
    </source>
</evidence>
<feature type="domain" description="NmrA-like" evidence="1">
    <location>
        <begin position="2"/>
        <end position="256"/>
    </location>
</feature>
<dbReference type="InterPro" id="IPR008030">
    <property type="entry name" value="NmrA-like"/>
</dbReference>
<protein>
    <submittedName>
        <fullName evidence="2">NmrA family NAD(P)-binding protein</fullName>
    </submittedName>
</protein>
<accession>A0ABU5V6C1</accession>
<proteinExistence type="predicted"/>
<keyword evidence="3" id="KW-1185">Reference proteome</keyword>
<gene>
    <name evidence="2" type="ORF">VA603_13165</name>
</gene>
<dbReference type="InterPro" id="IPR051604">
    <property type="entry name" value="Ergot_Alk_Oxidoreductase"/>
</dbReference>
<sequence length="292" mass="30933">MTILVTGSTGHTGREVVRLLAGRGAEVRALTRSPAAAGFPPGVAAVQGELADVAGMRTALAGISTLFLLVPNVGDELQQTLTVLNLAREAGVRGVVYLSVYQCELHPQVPHFACKVAAERMIEATGMAASILRPAFFMQNDLSLKDALEAGCYPHPVGHRGMAYVDTRDIAQVAADELLRREHAASALPLVRHDLVGPDNLTASDLCAGWGRALGRDIAYAGDDLVGFERELAGHVPAGFAHDLRMMFQGFQQQGSPATPQAVARMTALLGRPPRSHAAFAAEAAARWRDSA</sequence>
<dbReference type="RefSeq" id="WP_323439123.1">
    <property type="nucleotide sequence ID" value="NZ_JAYFUH010000248.1"/>
</dbReference>
<organism evidence="2 3">
    <name type="scientific">Stenotrophomonas capsici</name>
    <dbReference type="NCBI Taxonomy" id="3110230"/>
    <lineage>
        <taxon>Bacteria</taxon>
        <taxon>Pseudomonadati</taxon>
        <taxon>Pseudomonadota</taxon>
        <taxon>Gammaproteobacteria</taxon>
        <taxon>Lysobacterales</taxon>
        <taxon>Lysobacteraceae</taxon>
        <taxon>Stenotrophomonas</taxon>
    </lineage>
</organism>
<dbReference type="Proteomes" id="UP001301653">
    <property type="component" value="Unassembled WGS sequence"/>
</dbReference>
<comment type="caution">
    <text evidence="2">The sequence shown here is derived from an EMBL/GenBank/DDBJ whole genome shotgun (WGS) entry which is preliminary data.</text>
</comment>
<dbReference type="PANTHER" id="PTHR43162">
    <property type="match status" value="1"/>
</dbReference>
<dbReference type="Gene3D" id="3.90.25.10">
    <property type="entry name" value="UDP-galactose 4-epimerase, domain 1"/>
    <property type="match status" value="1"/>
</dbReference>
<dbReference type="Gene3D" id="3.40.50.720">
    <property type="entry name" value="NAD(P)-binding Rossmann-like Domain"/>
    <property type="match status" value="1"/>
</dbReference>
<name>A0ABU5V6C1_9GAMM</name>
<reference evidence="2 3" key="1">
    <citation type="submission" date="2023-12" db="EMBL/GenBank/DDBJ databases">
        <title>Stenotrophomonas guangdongensis sp. nov., isolated from wilted pepper plants (Capsicum annuum).</title>
        <authorList>
            <person name="Qiu M."/>
            <person name="Li Y."/>
            <person name="Liu Q."/>
            <person name="Zhang X."/>
            <person name="Huang Y."/>
            <person name="Guo R."/>
            <person name="Hu M."/>
            <person name="Zhou J."/>
            <person name="Zhou X."/>
        </authorList>
    </citation>
    <scope>NUCLEOTIDE SEQUENCE [LARGE SCALE GENOMIC DNA]</scope>
    <source>
        <strain evidence="2 3">MH1</strain>
    </source>
</reference>
<evidence type="ECO:0000259" key="1">
    <source>
        <dbReference type="Pfam" id="PF05368"/>
    </source>
</evidence>
<dbReference type="InterPro" id="IPR036291">
    <property type="entry name" value="NAD(P)-bd_dom_sf"/>
</dbReference>
<dbReference type="PANTHER" id="PTHR43162:SF1">
    <property type="entry name" value="PRESTALK A DIFFERENTIATION PROTEIN A"/>
    <property type="match status" value="1"/>
</dbReference>
<evidence type="ECO:0000313" key="3">
    <source>
        <dbReference type="Proteomes" id="UP001301653"/>
    </source>
</evidence>
<dbReference type="EMBL" id="JAYFUH010000248">
    <property type="protein sequence ID" value="MEA5668492.1"/>
    <property type="molecule type" value="Genomic_DNA"/>
</dbReference>
<dbReference type="SUPFAM" id="SSF51735">
    <property type="entry name" value="NAD(P)-binding Rossmann-fold domains"/>
    <property type="match status" value="1"/>
</dbReference>
<dbReference type="Pfam" id="PF05368">
    <property type="entry name" value="NmrA"/>
    <property type="match status" value="1"/>
</dbReference>